<keyword evidence="2" id="KW-0812">Transmembrane</keyword>
<feature type="transmembrane region" description="Helical" evidence="2">
    <location>
        <begin position="71"/>
        <end position="92"/>
    </location>
</feature>
<proteinExistence type="predicted"/>
<gene>
    <name evidence="4" type="ORF">C7K25_10845</name>
</gene>
<protein>
    <submittedName>
        <fullName evidence="4">DUF2510 domain-containing protein</fullName>
    </submittedName>
</protein>
<dbReference type="Proteomes" id="UP001170379">
    <property type="component" value="Unassembled WGS sequence"/>
</dbReference>
<dbReference type="EMBL" id="PXVD01000017">
    <property type="protein sequence ID" value="MDJ1371857.1"/>
    <property type="molecule type" value="Genomic_DNA"/>
</dbReference>
<keyword evidence="2" id="KW-0472">Membrane</keyword>
<evidence type="ECO:0000313" key="4">
    <source>
        <dbReference type="EMBL" id="MDJ1371857.1"/>
    </source>
</evidence>
<evidence type="ECO:0000256" key="2">
    <source>
        <dbReference type="SAM" id="Phobius"/>
    </source>
</evidence>
<feature type="domain" description="DUF2510" evidence="3">
    <location>
        <begin position="3"/>
        <end position="32"/>
    </location>
</feature>
<evidence type="ECO:0000259" key="3">
    <source>
        <dbReference type="Pfam" id="PF10708"/>
    </source>
</evidence>
<dbReference type="Pfam" id="PF10708">
    <property type="entry name" value="DUF2510"/>
    <property type="match status" value="1"/>
</dbReference>
<organism evidence="4 5">
    <name type="scientific">Gulosibacter molinativorax</name>
    <dbReference type="NCBI Taxonomy" id="256821"/>
    <lineage>
        <taxon>Bacteria</taxon>
        <taxon>Bacillati</taxon>
        <taxon>Actinomycetota</taxon>
        <taxon>Actinomycetes</taxon>
        <taxon>Micrococcales</taxon>
        <taxon>Microbacteriaceae</taxon>
        <taxon>Gulosibacter</taxon>
    </lineage>
</organism>
<name>A0ABT7C9I6_9MICO</name>
<keyword evidence="2" id="KW-1133">Transmembrane helix</keyword>
<keyword evidence="5" id="KW-1185">Reference proteome</keyword>
<evidence type="ECO:0000313" key="5">
    <source>
        <dbReference type="Proteomes" id="UP001170379"/>
    </source>
</evidence>
<sequence>MRPGWYPDPSGNLRYWDGSAWLDIPAPAERPASEAVSREPLTYGVQNTSRPQLTPTAAKPRRRLSATARGWLITGIVAIVVIVGGVTIGGLVNYANQQAAEAEEAQRLIEEQEAEEQAEADAISAQEEEDQQERDLRHDYVYYIESSVQTMAEEHVAEGFIDGPIIDVSCTPVGGGSIDDLSSNTTIFECFVANEDNGDGTMSGHCYNATVSWSSGEFTYGFGRA</sequence>
<evidence type="ECO:0000256" key="1">
    <source>
        <dbReference type="SAM" id="MobiDB-lite"/>
    </source>
</evidence>
<reference evidence="4" key="1">
    <citation type="submission" date="2018-03" db="EMBL/GenBank/DDBJ databases">
        <authorList>
            <person name="Nunes O.C."/>
            <person name="Lopes A.R."/>
            <person name="Froufe H."/>
            <person name="Munoz-Merida A."/>
            <person name="Barroso C."/>
            <person name="Egas C."/>
        </authorList>
    </citation>
    <scope>NUCLEOTIDE SEQUENCE</scope>
    <source>
        <strain evidence="4">ON4</strain>
    </source>
</reference>
<dbReference type="InterPro" id="IPR018929">
    <property type="entry name" value="DUF2510"/>
</dbReference>
<accession>A0ABT7C9I6</accession>
<comment type="caution">
    <text evidence="4">The sequence shown here is derived from an EMBL/GenBank/DDBJ whole genome shotgun (WGS) entry which is preliminary data.</text>
</comment>
<feature type="region of interest" description="Disordered" evidence="1">
    <location>
        <begin position="110"/>
        <end position="134"/>
    </location>
</feature>
<reference evidence="4" key="2">
    <citation type="journal article" date="2022" name="Sci. Rep.">
        <title>In silico prediction of the enzymes involved in the degradation of the herbicide molinate by Gulosibacter molinativorax ON4T.</title>
        <authorList>
            <person name="Lopes A.R."/>
            <person name="Bunin E."/>
            <person name="Viana A.T."/>
            <person name="Froufe H."/>
            <person name="Munoz-Merida A."/>
            <person name="Pinho D."/>
            <person name="Figueiredo J."/>
            <person name="Barroso C."/>
            <person name="Vaz-Moreira I."/>
            <person name="Bellanger X."/>
            <person name="Egas C."/>
            <person name="Nunes O.C."/>
        </authorList>
    </citation>
    <scope>NUCLEOTIDE SEQUENCE</scope>
    <source>
        <strain evidence="4">ON4</strain>
    </source>
</reference>